<dbReference type="AlphaFoldDB" id="G8ZS54"/>
<dbReference type="EMBL" id="HE616744">
    <property type="protein sequence ID" value="CCE91346.1"/>
    <property type="molecule type" value="Genomic_DNA"/>
</dbReference>
<sequence>MQDSSTNKQDFGLPERELSDELENRKIKLKVEDPASGSAAGRTSDLKRTFMAEVGLEKYVELAETDEDIFNKLLELRIEQKRKEVEELRDSNLRTLNIVIGKCIESDKISDDIIRTLLDVVNLPHRGEPNPSSSLKRRKRNSPAMSPRGHRRIASEVASINTNQAQVQSMPSPYSILYHNVPGPTPWLPQHYNTPLQTQYQFQNSVPAGLGVRTGRSREASILQNNENQKSDQFHSFSPANLVTTGNSGISGHHPGALSSRPSLMGVPTESPARGVSGYLQPPQQIQPHYGIKTDPIPQRRFASHQRSQSANFINGPQTHMAKSPINELHASPQKPINFLIHTPKHPPPS</sequence>
<dbReference type="OrthoDB" id="4064025at2759"/>
<evidence type="ECO:0000256" key="1">
    <source>
        <dbReference type="SAM" id="MobiDB-lite"/>
    </source>
</evidence>
<protein>
    <submittedName>
        <fullName evidence="2">Uncharacterized protein</fullName>
    </submittedName>
</protein>
<evidence type="ECO:0000313" key="3">
    <source>
        <dbReference type="Proteomes" id="UP000005627"/>
    </source>
</evidence>
<dbReference type="KEGG" id="tdl:TDEL_0C04570"/>
<accession>G8ZS54</accession>
<keyword evidence="3" id="KW-1185">Reference proteome</keyword>
<dbReference type="GeneID" id="11500681"/>
<proteinExistence type="predicted"/>
<dbReference type="eggNOG" id="ENOG502S5H5">
    <property type="taxonomic scope" value="Eukaryota"/>
</dbReference>
<dbReference type="RefSeq" id="XP_003680557.1">
    <property type="nucleotide sequence ID" value="XM_003680509.1"/>
</dbReference>
<feature type="region of interest" description="Disordered" evidence="1">
    <location>
        <begin position="123"/>
        <end position="160"/>
    </location>
</feature>
<dbReference type="HOGENOM" id="CLU_792700_0_0_1"/>
<evidence type="ECO:0000313" key="2">
    <source>
        <dbReference type="EMBL" id="CCE91346.1"/>
    </source>
</evidence>
<dbReference type="FunCoup" id="G8ZS54">
    <property type="interactions" value="84"/>
</dbReference>
<dbReference type="InParanoid" id="G8ZS54"/>
<reference evidence="2 3" key="1">
    <citation type="journal article" date="2011" name="Proc. Natl. Acad. Sci. U.S.A.">
        <title>Evolutionary erosion of yeast sex chromosomes by mating-type switching accidents.</title>
        <authorList>
            <person name="Gordon J.L."/>
            <person name="Armisen D."/>
            <person name="Proux-Wera E."/>
            <person name="Oheigeartaigh S.S."/>
            <person name="Byrne K.P."/>
            <person name="Wolfe K.H."/>
        </authorList>
    </citation>
    <scope>NUCLEOTIDE SEQUENCE [LARGE SCALE GENOMIC DNA]</scope>
    <source>
        <strain evidence="3">ATCC 10662 / CBS 1146 / NBRC 0425 / NCYC 2629 / NRRL Y-866</strain>
    </source>
</reference>
<name>G8ZS54_TORDE</name>
<organism evidence="2 3">
    <name type="scientific">Torulaspora delbrueckii</name>
    <name type="common">Yeast</name>
    <name type="synonym">Candida colliculosa</name>
    <dbReference type="NCBI Taxonomy" id="4950"/>
    <lineage>
        <taxon>Eukaryota</taxon>
        <taxon>Fungi</taxon>
        <taxon>Dikarya</taxon>
        <taxon>Ascomycota</taxon>
        <taxon>Saccharomycotina</taxon>
        <taxon>Saccharomycetes</taxon>
        <taxon>Saccharomycetales</taxon>
        <taxon>Saccharomycetaceae</taxon>
        <taxon>Torulaspora</taxon>
    </lineage>
</organism>
<gene>
    <name evidence="2" type="primary">TDEL0C04570</name>
    <name evidence="2" type="ORF">TDEL_0C04570</name>
</gene>
<dbReference type="Proteomes" id="UP000005627">
    <property type="component" value="Chromosome 3"/>
</dbReference>